<protein>
    <submittedName>
        <fullName evidence="2">Uncharacterized protein</fullName>
    </submittedName>
</protein>
<evidence type="ECO:0000313" key="2">
    <source>
        <dbReference type="EMBL" id="QNM82354.1"/>
    </source>
</evidence>
<evidence type="ECO:0000256" key="1">
    <source>
        <dbReference type="SAM" id="Phobius"/>
    </source>
</evidence>
<dbReference type="RefSeq" id="WP_187479309.1">
    <property type="nucleotide sequence ID" value="NZ_CP060697.1"/>
</dbReference>
<feature type="transmembrane region" description="Helical" evidence="1">
    <location>
        <begin position="48"/>
        <end position="65"/>
    </location>
</feature>
<keyword evidence="3" id="KW-1185">Reference proteome</keyword>
<proteinExistence type="predicted"/>
<keyword evidence="1" id="KW-1133">Transmembrane helix</keyword>
<name>A0A7G9L155_9SPHN</name>
<keyword evidence="1" id="KW-0812">Transmembrane</keyword>
<dbReference type="KEGG" id="ssau:H8M03_10075"/>
<dbReference type="EMBL" id="CP060697">
    <property type="protein sequence ID" value="QNM82354.1"/>
    <property type="molecule type" value="Genomic_DNA"/>
</dbReference>
<feature type="transmembrane region" description="Helical" evidence="1">
    <location>
        <begin position="71"/>
        <end position="90"/>
    </location>
</feature>
<evidence type="ECO:0000313" key="3">
    <source>
        <dbReference type="Proteomes" id="UP000515861"/>
    </source>
</evidence>
<accession>A0A7G9L155</accession>
<organism evidence="2 3">
    <name type="scientific">Sphingomonas sabuli</name>
    <dbReference type="NCBI Taxonomy" id="2764186"/>
    <lineage>
        <taxon>Bacteria</taxon>
        <taxon>Pseudomonadati</taxon>
        <taxon>Pseudomonadota</taxon>
        <taxon>Alphaproteobacteria</taxon>
        <taxon>Sphingomonadales</taxon>
        <taxon>Sphingomonadaceae</taxon>
        <taxon>Sphingomonas</taxon>
    </lineage>
</organism>
<gene>
    <name evidence="2" type="ORF">H8M03_10075</name>
</gene>
<dbReference type="AlphaFoldDB" id="A0A7G9L155"/>
<dbReference type="Proteomes" id="UP000515861">
    <property type="component" value="Chromosome"/>
</dbReference>
<reference evidence="2 3" key="1">
    <citation type="submission" date="2020-08" db="EMBL/GenBank/DDBJ databases">
        <title>Sphingomonas sp. sand1-3 16S ribosomal RNA gene Genome sequencing and assembly.</title>
        <authorList>
            <person name="Kang M."/>
        </authorList>
    </citation>
    <scope>NUCLEOTIDE SEQUENCE [LARGE SCALE GENOMIC DNA]</scope>
    <source>
        <strain evidence="3">sand1-3</strain>
    </source>
</reference>
<sequence length="159" mass="17307">MPAQDASRHRLAKAAARPQDGVKGGRAVRNLFRNAFVPTESEYRANHAGMNTFFGAVLGFVMAGTERLDTVEFAALLLLVSGIVIAILYVSASRSKYIYAGLAVAMTLSLPRVFRPVLDDGESIPQHLMATLIVWTMMSLFVEAVPRRPDEEPVPPPAP</sequence>
<keyword evidence="1" id="KW-0472">Membrane</keyword>